<dbReference type="Proteomes" id="UP001497525">
    <property type="component" value="Unassembled WGS sequence"/>
</dbReference>
<reference evidence="6" key="1">
    <citation type="submission" date="2024-06" db="EMBL/GenBank/DDBJ databases">
        <authorList>
            <person name="Liu X."/>
            <person name="Lenzi L."/>
            <person name="Haldenby T S."/>
            <person name="Uol C."/>
        </authorList>
    </citation>
    <scope>NUCLEOTIDE SEQUENCE</scope>
</reference>
<dbReference type="AlphaFoldDB" id="A0AAV2TBF3"/>
<organism evidence="6 7">
    <name type="scientific">Calicophoron daubneyi</name>
    <name type="common">Rumen fluke</name>
    <name type="synonym">Paramphistomum daubneyi</name>
    <dbReference type="NCBI Taxonomy" id="300641"/>
    <lineage>
        <taxon>Eukaryota</taxon>
        <taxon>Metazoa</taxon>
        <taxon>Spiralia</taxon>
        <taxon>Lophotrochozoa</taxon>
        <taxon>Platyhelminthes</taxon>
        <taxon>Trematoda</taxon>
        <taxon>Digenea</taxon>
        <taxon>Plagiorchiida</taxon>
        <taxon>Pronocephalata</taxon>
        <taxon>Paramphistomoidea</taxon>
        <taxon>Paramphistomidae</taxon>
        <taxon>Calicophoron</taxon>
    </lineage>
</organism>
<comment type="caution">
    <text evidence="6">The sequence shown here is derived from an EMBL/GenBank/DDBJ whole genome shotgun (WGS) entry which is preliminary data.</text>
</comment>
<dbReference type="Gene3D" id="3.90.780.10">
    <property type="entry name" value="5'-Nucleotidase, C-terminal domain"/>
    <property type="match status" value="1"/>
</dbReference>
<dbReference type="InterPro" id="IPR006179">
    <property type="entry name" value="5_nucleotidase/apyrase"/>
</dbReference>
<dbReference type="InterPro" id="IPR008334">
    <property type="entry name" value="5'-Nucleotdase_C"/>
</dbReference>
<dbReference type="SUPFAM" id="SSF55816">
    <property type="entry name" value="5'-nucleotidase (syn. UDP-sugar hydrolase), C-terminal domain"/>
    <property type="match status" value="1"/>
</dbReference>
<feature type="domain" description="5'-Nucleotidase C-terminal" evidence="5">
    <location>
        <begin position="302"/>
        <end position="458"/>
    </location>
</feature>
<evidence type="ECO:0000256" key="1">
    <source>
        <dbReference type="ARBA" id="ARBA00006654"/>
    </source>
</evidence>
<feature type="domain" description="Calcineurin-like phosphoesterase" evidence="4">
    <location>
        <begin position="7"/>
        <end position="218"/>
    </location>
</feature>
<sequence length="575" mass="64834">MTQRVLNILHFNDVYNVEEQKTEPRAGAARFRTALKNHGAGDDSIVLFSGDALSPSSLSTVTHGRHMPVVLNDLLITCAVIGNHDLDFGLDLFCECMEMCKFPWLNSNVFDQDTNELLANTPAYHIVEKDGLTIGIIGLVEKEWVATLSCMDTSDVYVEDVCECGRRMARMLKQTGEDGRKPCDLVIALTHMRWPNDRKLGATVPEIDMVLGGHDHEYGLEWLDDNSDSGAHRNHTRPILKSGTDFRTFSHIKLTYDVNVKQIIKVNIEEVVVDSRWDPDDELTKYISTLTHKLEKRLDVSIGRVEVPLDARFCAIRTRETNVGNFLTDIILTGVHADLAIINSGTLRADKIFPPGDFTIRDLLNLLPMLDSLVVLQVTGKQIVEALENGVSQYPKQEGRFPLVSGVRFTFDAHQPPGNRVVLSSILIQGEQIDLDRNYRICVKHYLATGRDGYTVFADSPVLINDDDGPIFSTLVQNYFRAIQVLRGFERCRTRHRQSIVAIAQRHRLLEKAEGESRLPVLGEDSTDNYWRKARRILIEEHELRSANVIAPKVDGRITILNADENLESKHFSLS</sequence>
<evidence type="ECO:0000313" key="7">
    <source>
        <dbReference type="Proteomes" id="UP001497525"/>
    </source>
</evidence>
<evidence type="ECO:0008006" key="8">
    <source>
        <dbReference type="Google" id="ProtNLM"/>
    </source>
</evidence>
<dbReference type="Pfam" id="PF02872">
    <property type="entry name" value="5_nucleotid_C"/>
    <property type="match status" value="1"/>
</dbReference>
<dbReference type="PRINTS" id="PR01607">
    <property type="entry name" value="APYRASEFAMLY"/>
</dbReference>
<dbReference type="InterPro" id="IPR004843">
    <property type="entry name" value="Calcineurin-like_PHP"/>
</dbReference>
<dbReference type="Gene3D" id="3.60.21.10">
    <property type="match status" value="1"/>
</dbReference>
<dbReference type="EMBL" id="CAXLJL010000201">
    <property type="protein sequence ID" value="CAL5134409.1"/>
    <property type="molecule type" value="Genomic_DNA"/>
</dbReference>
<accession>A0AAV2TBF3</accession>
<evidence type="ECO:0000259" key="5">
    <source>
        <dbReference type="Pfam" id="PF02872"/>
    </source>
</evidence>
<evidence type="ECO:0000256" key="3">
    <source>
        <dbReference type="RuleBase" id="RU362119"/>
    </source>
</evidence>
<dbReference type="GO" id="GO:0000166">
    <property type="term" value="F:nucleotide binding"/>
    <property type="evidence" value="ECO:0007669"/>
    <property type="project" value="UniProtKB-KW"/>
</dbReference>
<protein>
    <recommendedName>
        <fullName evidence="8">5'-nucleotidase</fullName>
    </recommendedName>
</protein>
<dbReference type="InterPro" id="IPR036907">
    <property type="entry name" value="5'-Nucleotdase_C_sf"/>
</dbReference>
<dbReference type="InterPro" id="IPR029052">
    <property type="entry name" value="Metallo-depent_PP-like"/>
</dbReference>
<name>A0AAV2TBF3_CALDB</name>
<evidence type="ECO:0000313" key="6">
    <source>
        <dbReference type="EMBL" id="CAL5134409.1"/>
    </source>
</evidence>
<keyword evidence="2" id="KW-0732">Signal</keyword>
<gene>
    <name evidence="6" type="ORF">CDAUBV1_LOCUS7792</name>
</gene>
<evidence type="ECO:0000259" key="4">
    <source>
        <dbReference type="Pfam" id="PF00149"/>
    </source>
</evidence>
<keyword evidence="3" id="KW-0547">Nucleotide-binding</keyword>
<comment type="similarity">
    <text evidence="1 3">Belongs to the 5'-nucleotidase family.</text>
</comment>
<dbReference type="GO" id="GO:0016787">
    <property type="term" value="F:hydrolase activity"/>
    <property type="evidence" value="ECO:0007669"/>
    <property type="project" value="UniProtKB-KW"/>
</dbReference>
<proteinExistence type="inferred from homology"/>
<dbReference type="Pfam" id="PF00149">
    <property type="entry name" value="Metallophos"/>
    <property type="match status" value="1"/>
</dbReference>
<keyword evidence="3" id="KW-0378">Hydrolase</keyword>
<dbReference type="GO" id="GO:0009166">
    <property type="term" value="P:nucleotide catabolic process"/>
    <property type="evidence" value="ECO:0007669"/>
    <property type="project" value="InterPro"/>
</dbReference>
<evidence type="ECO:0000256" key="2">
    <source>
        <dbReference type="ARBA" id="ARBA00022729"/>
    </source>
</evidence>
<dbReference type="PANTHER" id="PTHR11575">
    <property type="entry name" value="5'-NUCLEOTIDASE-RELATED"/>
    <property type="match status" value="1"/>
</dbReference>
<dbReference type="PANTHER" id="PTHR11575:SF48">
    <property type="entry name" value="5'-NUCLEOTIDASE"/>
    <property type="match status" value="1"/>
</dbReference>
<dbReference type="SUPFAM" id="SSF56300">
    <property type="entry name" value="Metallo-dependent phosphatases"/>
    <property type="match status" value="1"/>
</dbReference>